<keyword evidence="1" id="KW-0472">Membrane</keyword>
<feature type="transmembrane region" description="Helical" evidence="1">
    <location>
        <begin position="696"/>
        <end position="722"/>
    </location>
</feature>
<evidence type="ECO:0000256" key="1">
    <source>
        <dbReference type="SAM" id="Phobius"/>
    </source>
</evidence>
<accession>A0ABM5SLE8</accession>
<keyword evidence="1" id="KW-1133">Transmembrane helix</keyword>
<reference evidence="2 3" key="1">
    <citation type="journal article" date="2015" name="Genome Announc.">
        <title>Thirty-Two Complete Genome Assemblies of Nine Yersinia Species, Including Y. pestis, Y. pseudotuberculosis, and Y. enterocolitica.</title>
        <authorList>
            <person name="Johnson S.L."/>
            <person name="Daligault H.E."/>
            <person name="Davenport K.W."/>
            <person name="Jaissle J."/>
            <person name="Frey K.G."/>
            <person name="Ladner J.T."/>
            <person name="Broomall S.M."/>
            <person name="Bishop-Lilly K.A."/>
            <person name="Bruce D.C."/>
            <person name="Coyne S.R."/>
            <person name="Gibbons H.S."/>
            <person name="Lo C.C."/>
            <person name="Munk A.C."/>
            <person name="Rosenzweig C.N."/>
            <person name="Koroleva G.I."/>
            <person name="Palacios G.F."/>
            <person name="Redden C.L."/>
            <person name="Xu Y."/>
            <person name="Minogue T.D."/>
            <person name="Chain P.S."/>
        </authorList>
    </citation>
    <scope>NUCLEOTIDE SEQUENCE [LARGE SCALE GENOMIC DNA]</scope>
    <source>
        <strain evidence="2 3">Y231</strain>
    </source>
</reference>
<sequence>MKTIDSSTMGNTAVDSKLVGFHECKYVTSDNKGDLFNRMYIDIMKALCSAGYIDSKSDYPHLMKIKNNSMTIDEVIFNLNNHLRENNTSKKCNKLVELIKSEGSLWANYNYDLKGFHDHFYLNDLEITACSGNPFYEQQNEVLNLVGLYDELVLNKYKGKKNVKLINDPGTMKDFCCEINRAYCSMKDSTSRALENAFNQFSKDSRVESFISIRKNNKIFYQLVKKETDSVEEPQDSSFTDDNIQYLNSSLPTPVLLPTAVTSMQVTPPNPFDEDDPPELVQLKAMYSALVEAPYKKQYSKTTKKLKLENEKIGSIDEFCRALNEIKNSTNGTLSSTRYKLLVKFVENEMVAKIIVRMEGVPNDFYIKPTEALCRNGELLESVLNKYINAETPTLRTGHVEKITEDLKNKTLRDNILIELEPNDHIRVINFPNDNDKIALVLSKLLEGHKVYGTFNEKIAEYLKVSGLGAYMQLQPLPDKKLYVMLNNDTPDSVNDKIDKLSELMAFMSKHVKNISTVLDNFPTRPAKDAGLKQLQQHYYEKMLSFKTPLSTEAGQRGSSISTWIQDKWAKLNDKANSETYFGAEKDAPIETIEKLRQAFNSYLRHENHEKSALNSPEYKIIDQGLDRIQKQAQTLEDLITKNIIAKDMTDNLTLALRYSMASECVELKQQSKSINFNHFISKAKVVIPIATVASLIFLAAFPPAAPIAAAVLFSAALIYLFTKFKPKLETSAASKQLSSAMTGLVYQLPFQLVSHDVSWGEAWKVRMGPIIQAIKTWWSGSEAPEPNLSESLNPSPE</sequence>
<keyword evidence="3" id="KW-1185">Reference proteome</keyword>
<gene>
    <name evidence="2" type="ORF">CH54_3661</name>
</gene>
<dbReference type="EMBL" id="CP009997">
    <property type="protein sequence ID" value="AJJ35364.1"/>
    <property type="molecule type" value="Genomic_DNA"/>
</dbReference>
<organism evidence="2 3">
    <name type="scientific">Yersinia rochesterensis</name>
    <dbReference type="NCBI Taxonomy" id="1604335"/>
    <lineage>
        <taxon>Bacteria</taxon>
        <taxon>Pseudomonadati</taxon>
        <taxon>Pseudomonadota</taxon>
        <taxon>Gammaproteobacteria</taxon>
        <taxon>Enterobacterales</taxon>
        <taxon>Yersiniaceae</taxon>
        <taxon>Yersinia</taxon>
    </lineage>
</organism>
<proteinExistence type="predicted"/>
<evidence type="ECO:0000313" key="2">
    <source>
        <dbReference type="EMBL" id="AJJ35364.1"/>
    </source>
</evidence>
<evidence type="ECO:0000313" key="3">
    <source>
        <dbReference type="Proteomes" id="UP000031883"/>
    </source>
</evidence>
<protein>
    <submittedName>
        <fullName evidence="2">Permease of the major facilitator superfamily protein</fullName>
    </submittedName>
</protein>
<keyword evidence="1" id="KW-0812">Transmembrane</keyword>
<dbReference type="RefSeq" id="WP_051957673.1">
    <property type="nucleotide sequence ID" value="NZ_CP008955.1"/>
</dbReference>
<name>A0ABM5SLE8_9GAMM</name>
<dbReference type="Proteomes" id="UP000031883">
    <property type="component" value="Chromosome"/>
</dbReference>